<accession>A0ABT2EJ03</accession>
<evidence type="ECO:0000313" key="1">
    <source>
        <dbReference type="EMBL" id="MCS3917928.1"/>
    </source>
</evidence>
<proteinExistence type="predicted"/>
<name>A0ABT2EJ03_9BACT</name>
<keyword evidence="2" id="KW-1185">Reference proteome</keyword>
<sequence>MSWTSGTLKSKRHSSDNFALSRLYGDPGGVADVVGIHYPNEFPSRRLWPNDAFWMEEPRFITGGGGMFWDNKPFFWDR</sequence>
<dbReference type="EMBL" id="JANUCP010000001">
    <property type="protein sequence ID" value="MCS3917928.1"/>
    <property type="molecule type" value="Genomic_DNA"/>
</dbReference>
<reference evidence="1 2" key="1">
    <citation type="submission" date="2022-08" db="EMBL/GenBank/DDBJ databases">
        <title>Bacterial and archaeal communities from various locations to study Microbial Dark Matter (Phase II).</title>
        <authorList>
            <person name="Stepanauskas R."/>
        </authorList>
    </citation>
    <scope>NUCLEOTIDE SEQUENCE [LARGE SCALE GENOMIC DNA]</scope>
    <source>
        <strain evidence="1 2">PD1</strain>
    </source>
</reference>
<comment type="caution">
    <text evidence="1">The sequence shown here is derived from an EMBL/GenBank/DDBJ whole genome shotgun (WGS) entry which is preliminary data.</text>
</comment>
<dbReference type="Proteomes" id="UP001204798">
    <property type="component" value="Unassembled WGS sequence"/>
</dbReference>
<evidence type="ECO:0000313" key="2">
    <source>
        <dbReference type="Proteomes" id="UP001204798"/>
    </source>
</evidence>
<protein>
    <submittedName>
        <fullName evidence="1">Uncharacterized protein</fullName>
    </submittedName>
</protein>
<gene>
    <name evidence="1" type="ORF">M2350_000325</name>
</gene>
<dbReference type="RefSeq" id="WP_259092747.1">
    <property type="nucleotide sequence ID" value="NZ_CP130454.1"/>
</dbReference>
<organism evidence="1 2">
    <name type="scientific">Candidatus Fervidibacter sacchari</name>
    <dbReference type="NCBI Taxonomy" id="1448929"/>
    <lineage>
        <taxon>Bacteria</taxon>
        <taxon>Candidatus Fervidibacterota</taxon>
        <taxon>Candidatus Fervidibacter</taxon>
    </lineage>
</organism>